<keyword evidence="3" id="KW-1185">Reference proteome</keyword>
<dbReference type="AlphaFoldDB" id="A0A840C8V1"/>
<evidence type="ECO:0000313" key="3">
    <source>
        <dbReference type="Proteomes" id="UP000585681"/>
    </source>
</evidence>
<accession>A0A840C8V1</accession>
<comment type="caution">
    <text evidence="2">The sequence shown here is derived from an EMBL/GenBank/DDBJ whole genome shotgun (WGS) entry which is preliminary data.</text>
</comment>
<reference evidence="2" key="1">
    <citation type="submission" date="2020-08" db="EMBL/GenBank/DDBJ databases">
        <title>Genomic Encyclopedia of Type Strains, Phase IV (KMG-IV): sequencing the most valuable type-strain genomes for metagenomic binning, comparative biology and taxonomic classification.</title>
        <authorList>
            <person name="Goeker M."/>
        </authorList>
    </citation>
    <scope>NUCLEOTIDE SEQUENCE [LARGE SCALE GENOMIC DNA]</scope>
    <source>
        <strain evidence="2">DSM 105040</strain>
    </source>
</reference>
<dbReference type="Proteomes" id="UP000585681">
    <property type="component" value="Unassembled WGS sequence"/>
</dbReference>
<dbReference type="RefSeq" id="WP_054538409.1">
    <property type="nucleotide sequence ID" value="NZ_JACIEQ010000001.1"/>
</dbReference>
<gene>
    <name evidence="2" type="ORF">GGR17_000263</name>
</gene>
<feature type="domain" description="YjiS-like" evidence="1">
    <location>
        <begin position="26"/>
        <end position="61"/>
    </location>
</feature>
<proteinExistence type="predicted"/>
<evidence type="ECO:0000259" key="1">
    <source>
        <dbReference type="Pfam" id="PF06568"/>
    </source>
</evidence>
<evidence type="ECO:0000313" key="2">
    <source>
        <dbReference type="EMBL" id="MBB4020472.1"/>
    </source>
</evidence>
<dbReference type="InterPro" id="IPR009506">
    <property type="entry name" value="YjiS-like"/>
</dbReference>
<organism evidence="2 3">
    <name type="scientific">Actibacterium naphthalenivorans</name>
    <dbReference type="NCBI Taxonomy" id="1614693"/>
    <lineage>
        <taxon>Bacteria</taxon>
        <taxon>Pseudomonadati</taxon>
        <taxon>Pseudomonadota</taxon>
        <taxon>Alphaproteobacteria</taxon>
        <taxon>Rhodobacterales</taxon>
        <taxon>Roseobacteraceae</taxon>
        <taxon>Actibacterium</taxon>
    </lineage>
</organism>
<protein>
    <submittedName>
        <fullName evidence="2">Uncharacterized protein YjiS (DUF1127 family)</fullName>
    </submittedName>
</protein>
<dbReference type="Pfam" id="PF06568">
    <property type="entry name" value="YjiS-like"/>
    <property type="match status" value="1"/>
</dbReference>
<dbReference type="EMBL" id="JACIEQ010000001">
    <property type="protein sequence ID" value="MBB4020472.1"/>
    <property type="molecule type" value="Genomic_DNA"/>
</dbReference>
<name>A0A840C8V1_9RHOB</name>
<sequence>MAHAQQIHVAQSGLAEWLKSGVSAAREWISRRRVYNRTVDELSTLTARELSDLGISRSMIHYVARDAAHGK</sequence>